<dbReference type="Proteomes" id="UP000636709">
    <property type="component" value="Unassembled WGS sequence"/>
</dbReference>
<reference evidence="2" key="1">
    <citation type="submission" date="2020-07" db="EMBL/GenBank/DDBJ databases">
        <title>Genome sequence and genetic diversity analysis of an under-domesticated orphan crop, white fonio (Digitaria exilis).</title>
        <authorList>
            <person name="Bennetzen J.L."/>
            <person name="Chen S."/>
            <person name="Ma X."/>
            <person name="Wang X."/>
            <person name="Yssel A.E.J."/>
            <person name="Chaluvadi S.R."/>
            <person name="Johnson M."/>
            <person name="Gangashetty P."/>
            <person name="Hamidou F."/>
            <person name="Sanogo M.D."/>
            <person name="Zwaenepoel A."/>
            <person name="Wallace J."/>
            <person name="Van De Peer Y."/>
            <person name="Van Deynze A."/>
        </authorList>
    </citation>
    <scope>NUCLEOTIDE SEQUENCE</scope>
    <source>
        <tissue evidence="2">Leaves</tissue>
    </source>
</reference>
<name>A0A835FE11_9POAL</name>
<gene>
    <name evidence="2" type="ORF">HU200_013564</name>
</gene>
<comment type="caution">
    <text evidence="2">The sequence shown here is derived from an EMBL/GenBank/DDBJ whole genome shotgun (WGS) entry which is preliminary data.</text>
</comment>
<evidence type="ECO:0000256" key="1">
    <source>
        <dbReference type="SAM" id="MobiDB-lite"/>
    </source>
</evidence>
<dbReference type="AlphaFoldDB" id="A0A835FE11"/>
<protein>
    <submittedName>
        <fullName evidence="2">Uncharacterized protein</fullName>
    </submittedName>
</protein>
<accession>A0A835FE11</accession>
<evidence type="ECO:0000313" key="2">
    <source>
        <dbReference type="EMBL" id="KAF8742757.1"/>
    </source>
</evidence>
<keyword evidence="3" id="KW-1185">Reference proteome</keyword>
<dbReference type="EMBL" id="JACEFO010001274">
    <property type="protein sequence ID" value="KAF8742757.1"/>
    <property type="molecule type" value="Genomic_DNA"/>
</dbReference>
<proteinExistence type="predicted"/>
<sequence>MAPVGLNPSAAASPIVPPFLSSQRGPPSPYGEYGKPTRVTQSMHPYNVARAYYKCGDHRCRAQLGANYHGAMLNHLDANGYVTGPRLGANFHGPYA</sequence>
<feature type="region of interest" description="Disordered" evidence="1">
    <location>
        <begin position="1"/>
        <end position="37"/>
    </location>
</feature>
<evidence type="ECO:0000313" key="3">
    <source>
        <dbReference type="Proteomes" id="UP000636709"/>
    </source>
</evidence>
<organism evidence="2 3">
    <name type="scientific">Digitaria exilis</name>
    <dbReference type="NCBI Taxonomy" id="1010633"/>
    <lineage>
        <taxon>Eukaryota</taxon>
        <taxon>Viridiplantae</taxon>
        <taxon>Streptophyta</taxon>
        <taxon>Embryophyta</taxon>
        <taxon>Tracheophyta</taxon>
        <taxon>Spermatophyta</taxon>
        <taxon>Magnoliopsida</taxon>
        <taxon>Liliopsida</taxon>
        <taxon>Poales</taxon>
        <taxon>Poaceae</taxon>
        <taxon>PACMAD clade</taxon>
        <taxon>Panicoideae</taxon>
        <taxon>Panicodae</taxon>
        <taxon>Paniceae</taxon>
        <taxon>Anthephorinae</taxon>
        <taxon>Digitaria</taxon>
    </lineage>
</organism>